<accession>A0A239MI95</accession>
<dbReference type="SUPFAM" id="SSF55961">
    <property type="entry name" value="Bet v1-like"/>
    <property type="match status" value="1"/>
</dbReference>
<dbReference type="RefSeq" id="WP_089251046.1">
    <property type="nucleotide sequence ID" value="NZ_FZOW01000018.1"/>
</dbReference>
<dbReference type="EMBL" id="FZOW01000018">
    <property type="protein sequence ID" value="SNT41943.1"/>
    <property type="molecule type" value="Genomic_DNA"/>
</dbReference>
<reference evidence="2" key="1">
    <citation type="submission" date="2017-06" db="EMBL/GenBank/DDBJ databases">
        <authorList>
            <person name="Varghese N."/>
            <person name="Submissions S."/>
        </authorList>
    </citation>
    <scope>NUCLEOTIDE SEQUENCE [LARGE SCALE GENOMIC DNA]</scope>
    <source>
        <strain evidence="2">JCM 23211</strain>
    </source>
</reference>
<organism evidence="1 2">
    <name type="scientific">Rhodococcoides kyotonense</name>
    <dbReference type="NCBI Taxonomy" id="398843"/>
    <lineage>
        <taxon>Bacteria</taxon>
        <taxon>Bacillati</taxon>
        <taxon>Actinomycetota</taxon>
        <taxon>Actinomycetes</taxon>
        <taxon>Mycobacteriales</taxon>
        <taxon>Nocardiaceae</taxon>
        <taxon>Rhodococcoides</taxon>
    </lineage>
</organism>
<dbReference type="STRING" id="398843.A3K89_12800"/>
<dbReference type="OrthoDB" id="3371087at2"/>
<dbReference type="Pfam" id="PF10604">
    <property type="entry name" value="Polyketide_cyc2"/>
    <property type="match status" value="1"/>
</dbReference>
<dbReference type="Proteomes" id="UP000198327">
    <property type="component" value="Unassembled WGS sequence"/>
</dbReference>
<dbReference type="Gene3D" id="3.30.530.20">
    <property type="match status" value="1"/>
</dbReference>
<dbReference type="CDD" id="cd08865">
    <property type="entry name" value="SRPBCC_10"/>
    <property type="match status" value="1"/>
</dbReference>
<proteinExistence type="predicted"/>
<sequence>MVQVRRTFVVRKPIDVVVSYLRDFEHAEKWDPGTQKCVKSTPGDIGVGTEWHNESKLFGIGTELTYRMVEDSPHRVVFEGTNKTAKSVDDLSFTASGSDSTEITYVADITFNGVAKLADPLAKLAFERVGNEVVPTMTEVLEGL</sequence>
<evidence type="ECO:0000313" key="2">
    <source>
        <dbReference type="Proteomes" id="UP000198327"/>
    </source>
</evidence>
<dbReference type="InterPro" id="IPR023393">
    <property type="entry name" value="START-like_dom_sf"/>
</dbReference>
<name>A0A239MI95_9NOCA</name>
<evidence type="ECO:0000313" key="1">
    <source>
        <dbReference type="EMBL" id="SNT41943.1"/>
    </source>
</evidence>
<dbReference type="InterPro" id="IPR019587">
    <property type="entry name" value="Polyketide_cyclase/dehydratase"/>
</dbReference>
<dbReference type="AlphaFoldDB" id="A0A239MI95"/>
<gene>
    <name evidence="1" type="ORF">SAMN05421642_11839</name>
</gene>
<keyword evidence="2" id="KW-1185">Reference proteome</keyword>
<protein>
    <submittedName>
        <fullName evidence="1">Polyketide cyclase / dehydrase and lipid transport</fullName>
    </submittedName>
</protein>